<sequence length="99" mass="11524">SSTLFCTFDIRNLYTMLPQQEALNILVEFLHVHGYRKVKGIPLDTIRKLASIVLEQNVCVYDKKIYKQVLGGAMGSSFTLTLANIFMWKWQKELVRRQD</sequence>
<gene>
    <name evidence="3" type="ORF">BYL167_LOCUS25094</name>
</gene>
<name>A0A8S2SLR2_9BILA</name>
<feature type="domain" description="Reverse transcriptase" evidence="2">
    <location>
        <begin position="1"/>
        <end position="99"/>
    </location>
</feature>
<dbReference type="AlphaFoldDB" id="A0A8S2SLR2"/>
<dbReference type="Proteomes" id="UP000681967">
    <property type="component" value="Unassembled WGS sequence"/>
</dbReference>
<evidence type="ECO:0000256" key="1">
    <source>
        <dbReference type="SAM" id="Phobius"/>
    </source>
</evidence>
<dbReference type="PANTHER" id="PTHR21301">
    <property type="entry name" value="REVERSE TRANSCRIPTASE"/>
    <property type="match status" value="1"/>
</dbReference>
<keyword evidence="1" id="KW-1133">Transmembrane helix</keyword>
<feature type="non-terminal residue" evidence="3">
    <location>
        <position position="1"/>
    </location>
</feature>
<keyword evidence="1" id="KW-0472">Membrane</keyword>
<dbReference type="PROSITE" id="PS50878">
    <property type="entry name" value="RT_POL"/>
    <property type="match status" value="1"/>
</dbReference>
<feature type="transmembrane region" description="Helical" evidence="1">
    <location>
        <begin position="69"/>
        <end position="88"/>
    </location>
</feature>
<proteinExistence type="predicted"/>
<protein>
    <recommendedName>
        <fullName evidence="2">Reverse transcriptase domain-containing protein</fullName>
    </recommendedName>
</protein>
<keyword evidence="1" id="KW-0812">Transmembrane</keyword>
<dbReference type="InterPro" id="IPR000477">
    <property type="entry name" value="RT_dom"/>
</dbReference>
<accession>A0A8S2SLR2</accession>
<reference evidence="3" key="1">
    <citation type="submission" date="2021-02" db="EMBL/GenBank/DDBJ databases">
        <authorList>
            <person name="Nowell W R."/>
        </authorList>
    </citation>
    <scope>NUCLEOTIDE SEQUENCE</scope>
</reference>
<comment type="caution">
    <text evidence="3">The sequence shown here is derived from an EMBL/GenBank/DDBJ whole genome shotgun (WGS) entry which is preliminary data.</text>
</comment>
<feature type="non-terminal residue" evidence="3">
    <location>
        <position position="99"/>
    </location>
</feature>
<dbReference type="PANTHER" id="PTHR21301:SF12">
    <property type="match status" value="1"/>
</dbReference>
<evidence type="ECO:0000313" key="4">
    <source>
        <dbReference type="Proteomes" id="UP000681967"/>
    </source>
</evidence>
<dbReference type="EMBL" id="CAJOBH010024027">
    <property type="protein sequence ID" value="CAF4239165.1"/>
    <property type="molecule type" value="Genomic_DNA"/>
</dbReference>
<organism evidence="3 4">
    <name type="scientific">Rotaria magnacalcarata</name>
    <dbReference type="NCBI Taxonomy" id="392030"/>
    <lineage>
        <taxon>Eukaryota</taxon>
        <taxon>Metazoa</taxon>
        <taxon>Spiralia</taxon>
        <taxon>Gnathifera</taxon>
        <taxon>Rotifera</taxon>
        <taxon>Eurotatoria</taxon>
        <taxon>Bdelloidea</taxon>
        <taxon>Philodinida</taxon>
        <taxon>Philodinidae</taxon>
        <taxon>Rotaria</taxon>
    </lineage>
</organism>
<evidence type="ECO:0000259" key="2">
    <source>
        <dbReference type="PROSITE" id="PS50878"/>
    </source>
</evidence>
<evidence type="ECO:0000313" key="3">
    <source>
        <dbReference type="EMBL" id="CAF4239165.1"/>
    </source>
</evidence>